<gene>
    <name evidence="3" type="ORF">SAMN02745166_02559</name>
</gene>
<name>A0A1T4Y7A1_9BACT</name>
<dbReference type="Gene3D" id="2.60.40.10">
    <property type="entry name" value="Immunoglobulins"/>
    <property type="match status" value="6"/>
</dbReference>
<dbReference type="Proteomes" id="UP000190774">
    <property type="component" value="Unassembled WGS sequence"/>
</dbReference>
<dbReference type="Pfam" id="PF19081">
    <property type="entry name" value="Ig_7"/>
    <property type="match status" value="2"/>
</dbReference>
<evidence type="ECO:0000256" key="1">
    <source>
        <dbReference type="ARBA" id="ARBA00023319"/>
    </source>
</evidence>
<dbReference type="OrthoDB" id="177724at2"/>
<dbReference type="InterPro" id="IPR013783">
    <property type="entry name" value="Ig-like_fold"/>
</dbReference>
<dbReference type="GO" id="GO:0005509">
    <property type="term" value="F:calcium ion binding"/>
    <property type="evidence" value="ECO:0007669"/>
    <property type="project" value="InterPro"/>
</dbReference>
<dbReference type="InterPro" id="IPR003599">
    <property type="entry name" value="Ig_sub"/>
</dbReference>
<dbReference type="PANTHER" id="PTHR10075:SF14">
    <property type="entry name" value="CELL ADHESION MOLECULE DSCAM2-RELATED"/>
    <property type="match status" value="1"/>
</dbReference>
<dbReference type="SUPFAM" id="SSF48726">
    <property type="entry name" value="Immunoglobulin"/>
    <property type="match status" value="2"/>
</dbReference>
<keyword evidence="1" id="KW-0393">Immunoglobulin domain</keyword>
<dbReference type="SMART" id="SM00409">
    <property type="entry name" value="IG"/>
    <property type="match status" value="2"/>
</dbReference>
<sequence>MNIKSSLVRLKRRLSRCGSFLLLFQRTPAAQVILPEVNFLTSAGGMEAAKAVIATVVGLGAFDSVAGATSVTQVAPSAGSSTVPVTAGTNLSGVFQLVGGGGHTPASWSVASGTLPAGLTLNSVRGKTTTLTGTTTESGSRTVTIRAWENSNFSGRSAAGTFTIQVSAPPPAAIATQPSSTTINRDQTATLTVVATGSNPLTYQWYRGSSGDTSEPVGSNAASYTTQALSVTTDYWVKVTNSQNATGAHSNTATVTVRQPAEIAQGPAPVTISSGTTATLSVVATGDAPLTYQWYQEVPGSSAVPVGTNSSSFTTPTLLETTSYWVKVTNVANTDGAISNTAIVTVTASATPNIYTASTLPPAKTGAAYQVQIHAVGGLAPYAWSVSEGSLPVGLTLSPEGLLSGTPEVNGTSQFTIQVEDDDNQIDTRVFSLSASDLTIAVETLPVPVKGVQYSHALTGLGGTGDFTWSYVSGSLPVGISLGSDGILSGIPQAEGNASFRVRLTDGVDFSVEQDFALAVSATYLVPVVKPIIFVPATIGADFKAKVAAANYPTKFAIKNLPKGLKYNAVTGVITGRASIAGSFDVIVTASNKAGTSAPVHGSLEVQALDTHLVGTFAGVIERTDSVNSGLGGWISLTTTSTGGYTLKVTSALPGSGSKAAGATYAAKGFLAEEAPQVEAPLAGLPLQIIMDPETGDFSGSLGAAPIHGWHSTWTKSTPATAYEGYYSVALQEGVTVLAEAPPRPQGTGFATFTVSPLGVLKIAGKTADGETITAATFIDGEGDFGAYAPLYKKLGTLQGSMKLQTGVNSTEENRVTGDLTWLRPAITGRLYPLGFGPLNVVAEGGYLAPAKHKVILGLPAAGSVSVEFSGGGLDLSETDPNFSFDYSAAYQITPPLAVNNPGVAAISLAAATGKVAGKFTLTESTPLLKRPVAFQGQVVRLEDGSLKAVGYYLLPQIPEGSQKATATPILSGAVELIQPQP</sequence>
<dbReference type="InterPro" id="IPR044023">
    <property type="entry name" value="Ig_7"/>
</dbReference>
<proteinExistence type="predicted"/>
<dbReference type="InterPro" id="IPR036179">
    <property type="entry name" value="Ig-like_dom_sf"/>
</dbReference>
<evidence type="ECO:0000313" key="3">
    <source>
        <dbReference type="EMBL" id="SKA97155.1"/>
    </source>
</evidence>
<dbReference type="PANTHER" id="PTHR10075">
    <property type="entry name" value="BASIGIN RELATED"/>
    <property type="match status" value="1"/>
</dbReference>
<keyword evidence="4" id="KW-1185">Reference proteome</keyword>
<dbReference type="InterPro" id="IPR007110">
    <property type="entry name" value="Ig-like_dom"/>
</dbReference>
<dbReference type="PROSITE" id="PS50835">
    <property type="entry name" value="IG_LIKE"/>
    <property type="match status" value="1"/>
</dbReference>
<dbReference type="InterPro" id="IPR015919">
    <property type="entry name" value="Cadherin-like_sf"/>
</dbReference>
<dbReference type="RefSeq" id="WP_078813752.1">
    <property type="nucleotide sequence ID" value="NZ_FUYE01000007.1"/>
</dbReference>
<evidence type="ECO:0000259" key="2">
    <source>
        <dbReference type="PROSITE" id="PS50835"/>
    </source>
</evidence>
<dbReference type="AlphaFoldDB" id="A0A1T4Y7A1"/>
<protein>
    <submittedName>
        <fullName evidence="3">Putative Ig domain-containing protein</fullName>
    </submittedName>
</protein>
<dbReference type="STRING" id="48467.SAMN02745166_02559"/>
<reference evidence="4" key="1">
    <citation type="submission" date="2017-02" db="EMBL/GenBank/DDBJ databases">
        <authorList>
            <person name="Varghese N."/>
            <person name="Submissions S."/>
        </authorList>
    </citation>
    <scope>NUCLEOTIDE SEQUENCE [LARGE SCALE GENOMIC DNA]</scope>
    <source>
        <strain evidence="4">ATCC 700200</strain>
    </source>
</reference>
<dbReference type="Pfam" id="PF05345">
    <property type="entry name" value="He_PIG"/>
    <property type="match status" value="3"/>
</dbReference>
<dbReference type="GO" id="GO:0016020">
    <property type="term" value="C:membrane"/>
    <property type="evidence" value="ECO:0007669"/>
    <property type="project" value="InterPro"/>
</dbReference>
<accession>A0A1T4Y7A1</accession>
<feature type="domain" description="Ig-like" evidence="2">
    <location>
        <begin position="171"/>
        <end position="256"/>
    </location>
</feature>
<evidence type="ECO:0000313" key="4">
    <source>
        <dbReference type="Proteomes" id="UP000190774"/>
    </source>
</evidence>
<organism evidence="3 4">
    <name type="scientific">Prosthecobacter debontii</name>
    <dbReference type="NCBI Taxonomy" id="48467"/>
    <lineage>
        <taxon>Bacteria</taxon>
        <taxon>Pseudomonadati</taxon>
        <taxon>Verrucomicrobiota</taxon>
        <taxon>Verrucomicrobiia</taxon>
        <taxon>Verrucomicrobiales</taxon>
        <taxon>Verrucomicrobiaceae</taxon>
        <taxon>Prosthecobacter</taxon>
    </lineage>
</organism>
<dbReference type="SUPFAM" id="SSF49313">
    <property type="entry name" value="Cadherin-like"/>
    <property type="match status" value="1"/>
</dbReference>
<dbReference type="EMBL" id="FUYE01000007">
    <property type="protein sequence ID" value="SKA97155.1"/>
    <property type="molecule type" value="Genomic_DNA"/>
</dbReference>